<evidence type="ECO:0000256" key="5">
    <source>
        <dbReference type="ARBA" id="ARBA00022737"/>
    </source>
</evidence>
<evidence type="ECO:0000256" key="10">
    <source>
        <dbReference type="SAM" id="MobiDB-lite"/>
    </source>
</evidence>
<evidence type="ECO:0000256" key="3">
    <source>
        <dbReference type="ARBA" id="ARBA00022679"/>
    </source>
</evidence>
<keyword evidence="7" id="KW-0833">Ubl conjugation pathway</keyword>
<accession>A0A914ASX8</accession>
<dbReference type="GeneID" id="119736918"/>
<feature type="region of interest" description="Disordered" evidence="10">
    <location>
        <begin position="764"/>
        <end position="789"/>
    </location>
</feature>
<dbReference type="InterPro" id="IPR013083">
    <property type="entry name" value="Znf_RING/FYVE/PHD"/>
</dbReference>
<proteinExistence type="predicted"/>
<dbReference type="SUPFAM" id="SSF57850">
    <property type="entry name" value="RING/U-box"/>
    <property type="match status" value="2"/>
</dbReference>
<dbReference type="PROSITE" id="PS50089">
    <property type="entry name" value="ZF_RING_2"/>
    <property type="match status" value="1"/>
</dbReference>
<keyword evidence="14" id="KW-1185">Reference proteome</keyword>
<dbReference type="PROSITE" id="PS51873">
    <property type="entry name" value="TRIAD"/>
    <property type="match status" value="1"/>
</dbReference>
<evidence type="ECO:0000259" key="12">
    <source>
        <dbReference type="PROSITE" id="PS51873"/>
    </source>
</evidence>
<feature type="compositionally biased region" description="Basic and acidic residues" evidence="10">
    <location>
        <begin position="372"/>
        <end position="384"/>
    </location>
</feature>
<dbReference type="Pfam" id="PF01485">
    <property type="entry name" value="IBR"/>
    <property type="match status" value="1"/>
</dbReference>
<evidence type="ECO:0000256" key="2">
    <source>
        <dbReference type="ARBA" id="ARBA00012251"/>
    </source>
</evidence>
<keyword evidence="5" id="KW-0677">Repeat</keyword>
<organism evidence="13 14">
    <name type="scientific">Patiria miniata</name>
    <name type="common">Bat star</name>
    <name type="synonym">Asterina miniata</name>
    <dbReference type="NCBI Taxonomy" id="46514"/>
    <lineage>
        <taxon>Eukaryota</taxon>
        <taxon>Metazoa</taxon>
        <taxon>Echinodermata</taxon>
        <taxon>Eleutherozoa</taxon>
        <taxon>Asterozoa</taxon>
        <taxon>Asteroidea</taxon>
        <taxon>Valvatacea</taxon>
        <taxon>Valvatida</taxon>
        <taxon>Asterinidae</taxon>
        <taxon>Patiria</taxon>
    </lineage>
</organism>
<sequence length="1104" mass="125298">MLHNLGEIMAKLNSIKVTFSRCSLGLKLKEGRSSNRADRRRNHCRHLEDISAVDDKDNMSRNKQEERFGRVTGHTLRRSPMSHHFREQFVITKRTHGGMEYEDINGQFQEVVSDGGLRGSRDMVYSLNKQKRWEIPSLLKESICNDKDAHEELDFKVLLVERHLDAHDVFKPACTGVYESKTSRPERLPKQTYAHAWDLRGRDRSDAATEAVRSRIHKLRCAKNRGGKKVDWRGLLDALEERIREEGQQLDEAEERTPQLHYEVGYGRPENKYPWRPEMKMNTVTSNKRSASTKQRHRATTTFYMEDVYDTEDCIQDDIYEEVLSHSEADSNLQDEAIDSGLMISEERPRQTLGDALFATTKKPKQKKRRKQSDMDRHLSKEGVDSNQGTSKAKVQHKGRVVYDPEGAKYKPRPKPQRQRGQPRTRATTGAQSQAIAQLQEDLVADKCQLPSTCLQLDQESVQPSRLEADFGRAYAEAQCRPRRFAIQVGEDDLSSDPRNKVYLLFECLDDDPTTVECTDSVEAESWQVVKTGVHVRMTVYGLSDQVLVTTKQMSASFPSDTIISTPDVIKYMQDELTKSAASWGRTGAQVVSSRSRHNSADIPTVREALGWNCRLSTADEAYSEITSRQTLEPSCDKEIQETSTSSDECGICYEILSLPAGATPSSLGSLEGTLLSPCGHRFCNDCWRQYLRSGVKQGATDITCPEYKCKTLVDPVTTMAFLSPALFHAHYRRARDTTLARSAECHRCPNALCGRVARLESDSGLSSSSSTSSSSSSSSLSSSSSSLSSSISSETLMTKMMTVRCDCGWLWCTECKEEGHWPASCQQASNYRKAMKKTLGEKKVPLITHVQVKQCPGCRTRWEKNGGCPSMICGTCNLNFCWLCLRKYNNHDYSLCGKSVVGLQAVKLDYRVHSKDYLLELAIEHHKYRRWSTLRKGRFALRKLASRSTMAHIQGERSTTKFRTSQVMTIDVVMATASAGNHQPLTWARTKEQLEMMNRRAEETFEIAAFCHECHFVLEHLAFLLGSLPRRQRKAKWWRAMADLRFIVQNLQQTLENVPNIKMADSESTMDRLCRLMHAGKVFLRRLALSMPSTLPQGRKIKE</sequence>
<dbReference type="EC" id="2.3.2.31" evidence="2"/>
<feature type="compositionally biased region" description="Basic residues" evidence="10">
    <location>
        <begin position="410"/>
        <end position="423"/>
    </location>
</feature>
<evidence type="ECO:0000256" key="6">
    <source>
        <dbReference type="ARBA" id="ARBA00022771"/>
    </source>
</evidence>
<evidence type="ECO:0000259" key="11">
    <source>
        <dbReference type="PROSITE" id="PS50089"/>
    </source>
</evidence>
<evidence type="ECO:0000256" key="4">
    <source>
        <dbReference type="ARBA" id="ARBA00022723"/>
    </source>
</evidence>
<dbReference type="Pfam" id="PF22191">
    <property type="entry name" value="IBR_1"/>
    <property type="match status" value="1"/>
</dbReference>
<reference evidence="13" key="1">
    <citation type="submission" date="2022-11" db="UniProtKB">
        <authorList>
            <consortium name="EnsemblMetazoa"/>
        </authorList>
    </citation>
    <scope>IDENTIFICATION</scope>
</reference>
<dbReference type="InterPro" id="IPR018957">
    <property type="entry name" value="Znf_C3HC4_RING-type"/>
</dbReference>
<evidence type="ECO:0000313" key="13">
    <source>
        <dbReference type="EnsemblMetazoa" id="XP_038066872.1"/>
    </source>
</evidence>
<dbReference type="EnsemblMetazoa" id="XM_038210944.1">
    <property type="protein sequence ID" value="XP_038066872.1"/>
    <property type="gene ID" value="LOC119736918"/>
</dbReference>
<dbReference type="GO" id="GO:0008270">
    <property type="term" value="F:zinc ion binding"/>
    <property type="evidence" value="ECO:0007669"/>
    <property type="project" value="UniProtKB-KW"/>
</dbReference>
<dbReference type="AlphaFoldDB" id="A0A914ASX8"/>
<dbReference type="Gene3D" id="1.20.120.1750">
    <property type="match status" value="1"/>
</dbReference>
<keyword evidence="8" id="KW-0862">Zinc</keyword>
<dbReference type="InterPro" id="IPR001841">
    <property type="entry name" value="Znf_RING"/>
</dbReference>
<dbReference type="RefSeq" id="XP_038066872.1">
    <property type="nucleotide sequence ID" value="XM_038210944.1"/>
</dbReference>
<dbReference type="OrthoDB" id="5962942at2759"/>
<dbReference type="InterPro" id="IPR031127">
    <property type="entry name" value="E3_UB_ligase_RBR"/>
</dbReference>
<evidence type="ECO:0000256" key="7">
    <source>
        <dbReference type="ARBA" id="ARBA00022786"/>
    </source>
</evidence>
<evidence type="ECO:0000313" key="14">
    <source>
        <dbReference type="Proteomes" id="UP000887568"/>
    </source>
</evidence>
<keyword evidence="6 9" id="KW-0863">Zinc-finger</keyword>
<dbReference type="Proteomes" id="UP000887568">
    <property type="component" value="Unplaced"/>
</dbReference>
<feature type="compositionally biased region" description="Basic residues" evidence="10">
    <location>
        <begin position="362"/>
        <end position="371"/>
    </location>
</feature>
<comment type="catalytic activity">
    <reaction evidence="1">
        <text>[E2 ubiquitin-conjugating enzyme]-S-ubiquitinyl-L-cysteine + [acceptor protein]-L-lysine = [E2 ubiquitin-conjugating enzyme]-L-cysteine + [acceptor protein]-N(6)-ubiquitinyl-L-lysine.</text>
        <dbReference type="EC" id="2.3.2.31"/>
    </reaction>
</comment>
<dbReference type="GO" id="GO:0061630">
    <property type="term" value="F:ubiquitin protein ligase activity"/>
    <property type="evidence" value="ECO:0007669"/>
    <property type="project" value="UniProtKB-EC"/>
</dbReference>
<dbReference type="CDD" id="cd16773">
    <property type="entry name" value="RING-HC_RBR_TRIAD1"/>
    <property type="match status" value="1"/>
</dbReference>
<evidence type="ECO:0000256" key="8">
    <source>
        <dbReference type="ARBA" id="ARBA00022833"/>
    </source>
</evidence>
<dbReference type="GO" id="GO:0016567">
    <property type="term" value="P:protein ubiquitination"/>
    <property type="evidence" value="ECO:0007669"/>
    <property type="project" value="InterPro"/>
</dbReference>
<dbReference type="InterPro" id="IPR044066">
    <property type="entry name" value="TRIAD_supradom"/>
</dbReference>
<dbReference type="PANTHER" id="PTHR11685">
    <property type="entry name" value="RBR FAMILY RING FINGER AND IBR DOMAIN-CONTAINING"/>
    <property type="match status" value="1"/>
</dbReference>
<keyword evidence="3" id="KW-0808">Transferase</keyword>
<protein>
    <recommendedName>
        <fullName evidence="2">RBR-type E3 ubiquitin transferase</fullName>
        <ecNumber evidence="2">2.3.2.31</ecNumber>
    </recommendedName>
</protein>
<dbReference type="InterPro" id="IPR002867">
    <property type="entry name" value="IBR_dom"/>
</dbReference>
<keyword evidence="4" id="KW-0479">Metal-binding</keyword>
<dbReference type="SMART" id="SM00647">
    <property type="entry name" value="IBR"/>
    <property type="match status" value="2"/>
</dbReference>
<dbReference type="Gene3D" id="3.30.40.10">
    <property type="entry name" value="Zinc/RING finger domain, C3HC4 (zinc finger)"/>
    <property type="match status" value="1"/>
</dbReference>
<feature type="domain" description="RING-type" evidence="12">
    <location>
        <begin position="646"/>
        <end position="901"/>
    </location>
</feature>
<name>A0A914ASX8_PATMI</name>
<feature type="region of interest" description="Disordered" evidence="10">
    <location>
        <begin position="345"/>
        <end position="432"/>
    </location>
</feature>
<dbReference type="CDD" id="cd20335">
    <property type="entry name" value="BRcat_RBR"/>
    <property type="match status" value="1"/>
</dbReference>
<evidence type="ECO:0000256" key="9">
    <source>
        <dbReference type="PROSITE-ProRule" id="PRU00175"/>
    </source>
</evidence>
<evidence type="ECO:0000256" key="1">
    <source>
        <dbReference type="ARBA" id="ARBA00001798"/>
    </source>
</evidence>
<dbReference type="OMA" id="CGAQFCW"/>
<dbReference type="Pfam" id="PF00097">
    <property type="entry name" value="zf-C3HC4"/>
    <property type="match status" value="1"/>
</dbReference>
<feature type="domain" description="RING-type" evidence="11">
    <location>
        <begin position="650"/>
        <end position="709"/>
    </location>
</feature>